<evidence type="ECO:0000313" key="1">
    <source>
        <dbReference type="EMBL" id="KAK1418689.1"/>
    </source>
</evidence>
<organism evidence="1 2">
    <name type="scientific">Tagetes erecta</name>
    <name type="common">African marigold</name>
    <dbReference type="NCBI Taxonomy" id="13708"/>
    <lineage>
        <taxon>Eukaryota</taxon>
        <taxon>Viridiplantae</taxon>
        <taxon>Streptophyta</taxon>
        <taxon>Embryophyta</taxon>
        <taxon>Tracheophyta</taxon>
        <taxon>Spermatophyta</taxon>
        <taxon>Magnoliopsida</taxon>
        <taxon>eudicotyledons</taxon>
        <taxon>Gunneridae</taxon>
        <taxon>Pentapetalae</taxon>
        <taxon>asterids</taxon>
        <taxon>campanulids</taxon>
        <taxon>Asterales</taxon>
        <taxon>Asteraceae</taxon>
        <taxon>Asteroideae</taxon>
        <taxon>Heliantheae alliance</taxon>
        <taxon>Tageteae</taxon>
        <taxon>Tagetes</taxon>
    </lineage>
</organism>
<dbReference type="Proteomes" id="UP001229421">
    <property type="component" value="Unassembled WGS sequence"/>
</dbReference>
<proteinExistence type="predicted"/>
<evidence type="ECO:0000313" key="2">
    <source>
        <dbReference type="Proteomes" id="UP001229421"/>
    </source>
</evidence>
<dbReference type="AlphaFoldDB" id="A0AAD8K9A2"/>
<sequence length="89" mass="9982">MVSLGAASISRDRGLTYALTCANERTPLDSEETAHSQKLQTINQKISNNASAMPLLVERMKVYELKLKVEDLETEVDKEREVMVDGDKK</sequence>
<name>A0AAD8K9A2_TARER</name>
<keyword evidence="2" id="KW-1185">Reference proteome</keyword>
<gene>
    <name evidence="1" type="ORF">QVD17_27835</name>
</gene>
<dbReference type="EMBL" id="JAUHHV010000007">
    <property type="protein sequence ID" value="KAK1418689.1"/>
    <property type="molecule type" value="Genomic_DNA"/>
</dbReference>
<reference evidence="1" key="1">
    <citation type="journal article" date="2023" name="bioRxiv">
        <title>Improved chromosome-level genome assembly for marigold (Tagetes erecta).</title>
        <authorList>
            <person name="Jiang F."/>
            <person name="Yuan L."/>
            <person name="Wang S."/>
            <person name="Wang H."/>
            <person name="Xu D."/>
            <person name="Wang A."/>
            <person name="Fan W."/>
        </authorList>
    </citation>
    <scope>NUCLEOTIDE SEQUENCE</scope>
    <source>
        <strain evidence="1">WSJ</strain>
        <tissue evidence="1">Leaf</tissue>
    </source>
</reference>
<comment type="caution">
    <text evidence="1">The sequence shown here is derived from an EMBL/GenBank/DDBJ whole genome shotgun (WGS) entry which is preliminary data.</text>
</comment>
<accession>A0AAD8K9A2</accession>
<protein>
    <submittedName>
        <fullName evidence="1">Uncharacterized protein</fullName>
    </submittedName>
</protein>